<gene>
    <name evidence="1" type="ORF">J5U18_13720</name>
</gene>
<reference evidence="1" key="1">
    <citation type="submission" date="2021-03" db="EMBL/GenBank/DDBJ databases">
        <authorList>
            <person name="Lu T."/>
            <person name="Wang Q."/>
            <person name="Han X."/>
        </authorList>
    </citation>
    <scope>NUCLEOTIDE SEQUENCE</scope>
    <source>
        <strain evidence="1">WQ 2009</strain>
    </source>
</reference>
<sequence>MDGLGDINVENNLVSGLAFNPIDDSDDWIDFSYDIDSKKLIGGSYYTFEKKKPWWKLW</sequence>
<proteinExistence type="predicted"/>
<dbReference type="AlphaFoldDB" id="A0A8T4HIY0"/>
<dbReference type="RefSeq" id="WP_353548103.1">
    <property type="nucleotide sequence ID" value="NZ_JAGKSB010000030.1"/>
</dbReference>
<comment type="caution">
    <text evidence="1">The sequence shown here is derived from an EMBL/GenBank/DDBJ whole genome shotgun (WGS) entry which is preliminary data.</text>
</comment>
<accession>A0A8T4HIY0</accession>
<evidence type="ECO:0000313" key="2">
    <source>
        <dbReference type="Proteomes" id="UP000679691"/>
    </source>
</evidence>
<keyword evidence="2" id="KW-1185">Reference proteome</keyword>
<dbReference type="EMBL" id="JAGKSB010000030">
    <property type="protein sequence ID" value="MBP3944591.1"/>
    <property type="molecule type" value="Genomic_DNA"/>
</dbReference>
<name>A0A8T4HIY0_9SPHI</name>
<protein>
    <submittedName>
        <fullName evidence="1">Uncharacterized protein</fullName>
    </submittedName>
</protein>
<evidence type="ECO:0000313" key="1">
    <source>
        <dbReference type="EMBL" id="MBP3944591.1"/>
    </source>
</evidence>
<dbReference type="Proteomes" id="UP000679691">
    <property type="component" value="Unassembled WGS sequence"/>
</dbReference>
<organism evidence="1 2">
    <name type="scientific">Rhinopithecimicrobium faecis</name>
    <dbReference type="NCBI Taxonomy" id="2820698"/>
    <lineage>
        <taxon>Bacteria</taxon>
        <taxon>Pseudomonadati</taxon>
        <taxon>Bacteroidota</taxon>
        <taxon>Sphingobacteriia</taxon>
        <taxon>Sphingobacteriales</taxon>
        <taxon>Sphingobacteriaceae</taxon>
        <taxon>Rhinopithecimicrobium</taxon>
    </lineage>
</organism>